<dbReference type="CDD" id="cd02440">
    <property type="entry name" value="AdoMet_MTases"/>
    <property type="match status" value="1"/>
</dbReference>
<dbReference type="Gene3D" id="3.40.50.150">
    <property type="entry name" value="Vaccinia Virus protein VP39"/>
    <property type="match status" value="1"/>
</dbReference>
<evidence type="ECO:0000256" key="3">
    <source>
        <dbReference type="ARBA" id="ARBA00022679"/>
    </source>
</evidence>
<dbReference type="AlphaFoldDB" id="A0A5B9P741"/>
<dbReference type="Pfam" id="PF08241">
    <property type="entry name" value="Methyltransf_11"/>
    <property type="match status" value="1"/>
</dbReference>
<gene>
    <name evidence="5" type="primary">bioC_1</name>
    <name evidence="5" type="ORF">MFFC18_19690</name>
</gene>
<proteinExistence type="inferred from homology"/>
<dbReference type="EC" id="2.1.1.197" evidence="5"/>
<dbReference type="RefSeq" id="WP_075082215.1">
    <property type="nucleotide sequence ID" value="NZ_CP042912.1"/>
</dbReference>
<dbReference type="SUPFAM" id="SSF53335">
    <property type="entry name" value="S-adenosyl-L-methionine-dependent methyltransferases"/>
    <property type="match status" value="1"/>
</dbReference>
<evidence type="ECO:0000313" key="6">
    <source>
        <dbReference type="Proteomes" id="UP000322214"/>
    </source>
</evidence>
<keyword evidence="3 5" id="KW-0808">Transferase</keyword>
<evidence type="ECO:0000313" key="5">
    <source>
        <dbReference type="EMBL" id="QEG22108.1"/>
    </source>
</evidence>
<sequence length="235" mass="26357">MSEIQSLGKTKNAAVIRQLVDLDGKVVVDAGCGNLTFTRLLAEQGAKVIAIDPDSVQAQKNRDADPIPGIKFFETGAESIPCDDSSVDGVFFSYSLHHVPADLFPAVYAEVLRVLRPSGFLYVLEPIDCPLNQVMRLFHDEDAERRAAWQSLHDIAAPKFEQMSQFSYYDERQFDSWDDFADRFSNRSFNSLYTEADVHRDEVRETFLRFGGPAHKFTTPKNVMLLQGIVASSQG</sequence>
<keyword evidence="2 5" id="KW-0489">Methyltransferase</keyword>
<dbReference type="PANTHER" id="PTHR44942">
    <property type="entry name" value="METHYLTRANSF_11 DOMAIN-CONTAINING PROTEIN"/>
    <property type="match status" value="1"/>
</dbReference>
<dbReference type="GO" id="GO:0102130">
    <property type="term" value="F:malonyl-CoA methyltransferase activity"/>
    <property type="evidence" value="ECO:0007669"/>
    <property type="project" value="UniProtKB-EC"/>
</dbReference>
<dbReference type="STRING" id="980251.GCA_001642875_03456"/>
<dbReference type="OrthoDB" id="9784101at2"/>
<reference evidence="5 6" key="1">
    <citation type="submission" date="2019-08" db="EMBL/GenBank/DDBJ databases">
        <title>Deep-cultivation of Planctomycetes and their phenomic and genomic characterization uncovers novel biology.</title>
        <authorList>
            <person name="Wiegand S."/>
            <person name="Jogler M."/>
            <person name="Boedeker C."/>
            <person name="Pinto D."/>
            <person name="Vollmers J."/>
            <person name="Rivas-Marin E."/>
            <person name="Kohn T."/>
            <person name="Peeters S.H."/>
            <person name="Heuer A."/>
            <person name="Rast P."/>
            <person name="Oberbeckmann S."/>
            <person name="Bunk B."/>
            <person name="Jeske O."/>
            <person name="Meyerdierks A."/>
            <person name="Storesund J.E."/>
            <person name="Kallscheuer N."/>
            <person name="Luecker S."/>
            <person name="Lage O.M."/>
            <person name="Pohl T."/>
            <person name="Merkel B.J."/>
            <person name="Hornburger P."/>
            <person name="Mueller R.-W."/>
            <person name="Bruemmer F."/>
            <person name="Labrenz M."/>
            <person name="Spormann A.M."/>
            <person name="Op den Camp H."/>
            <person name="Overmann J."/>
            <person name="Amann R."/>
            <person name="Jetten M.S.M."/>
            <person name="Mascher T."/>
            <person name="Medema M.H."/>
            <person name="Devos D.P."/>
            <person name="Kaster A.-K."/>
            <person name="Ovreas L."/>
            <person name="Rohde M."/>
            <person name="Galperin M.Y."/>
            <person name="Jogler C."/>
        </authorList>
    </citation>
    <scope>NUCLEOTIDE SEQUENCE [LARGE SCALE GENOMIC DNA]</scope>
    <source>
        <strain evidence="5 6">FC18</strain>
    </source>
</reference>
<dbReference type="KEGG" id="mff:MFFC18_19690"/>
<dbReference type="PANTHER" id="PTHR44942:SF4">
    <property type="entry name" value="METHYLTRANSFERASE TYPE 11 DOMAIN-CONTAINING PROTEIN"/>
    <property type="match status" value="1"/>
</dbReference>
<dbReference type="InterPro" id="IPR029063">
    <property type="entry name" value="SAM-dependent_MTases_sf"/>
</dbReference>
<protein>
    <submittedName>
        <fullName evidence="5">Malonyl-[acyl-carrier protein] O-methyltransferase</fullName>
        <ecNumber evidence="5">2.1.1.197</ecNumber>
    </submittedName>
</protein>
<keyword evidence="6" id="KW-1185">Reference proteome</keyword>
<dbReference type="InterPro" id="IPR051052">
    <property type="entry name" value="Diverse_substrate_MTase"/>
</dbReference>
<comment type="similarity">
    <text evidence="1">Belongs to the methyltransferase superfamily.</text>
</comment>
<name>A0A5B9P741_9BACT</name>
<organism evidence="5 6">
    <name type="scientific">Mariniblastus fucicola</name>
    <dbReference type="NCBI Taxonomy" id="980251"/>
    <lineage>
        <taxon>Bacteria</taxon>
        <taxon>Pseudomonadati</taxon>
        <taxon>Planctomycetota</taxon>
        <taxon>Planctomycetia</taxon>
        <taxon>Pirellulales</taxon>
        <taxon>Pirellulaceae</taxon>
        <taxon>Mariniblastus</taxon>
    </lineage>
</organism>
<evidence type="ECO:0000256" key="2">
    <source>
        <dbReference type="ARBA" id="ARBA00022603"/>
    </source>
</evidence>
<feature type="domain" description="Methyltransferase type 11" evidence="4">
    <location>
        <begin position="28"/>
        <end position="123"/>
    </location>
</feature>
<evidence type="ECO:0000256" key="1">
    <source>
        <dbReference type="ARBA" id="ARBA00008361"/>
    </source>
</evidence>
<dbReference type="EMBL" id="CP042912">
    <property type="protein sequence ID" value="QEG22108.1"/>
    <property type="molecule type" value="Genomic_DNA"/>
</dbReference>
<dbReference type="InterPro" id="IPR013216">
    <property type="entry name" value="Methyltransf_11"/>
</dbReference>
<dbReference type="GO" id="GO:0032259">
    <property type="term" value="P:methylation"/>
    <property type="evidence" value="ECO:0007669"/>
    <property type="project" value="UniProtKB-KW"/>
</dbReference>
<dbReference type="Proteomes" id="UP000322214">
    <property type="component" value="Chromosome"/>
</dbReference>
<dbReference type="GO" id="GO:0008757">
    <property type="term" value="F:S-adenosylmethionine-dependent methyltransferase activity"/>
    <property type="evidence" value="ECO:0007669"/>
    <property type="project" value="InterPro"/>
</dbReference>
<accession>A0A5B9P741</accession>
<evidence type="ECO:0000259" key="4">
    <source>
        <dbReference type="Pfam" id="PF08241"/>
    </source>
</evidence>